<dbReference type="InterPro" id="IPR045078">
    <property type="entry name" value="TST/MPST-like"/>
</dbReference>
<dbReference type="PROSITE" id="PS50206">
    <property type="entry name" value="RHODANESE_3"/>
    <property type="match status" value="2"/>
</dbReference>
<dbReference type="SUPFAM" id="SSF52821">
    <property type="entry name" value="Rhodanese/Cell cycle control phosphatase"/>
    <property type="match status" value="2"/>
</dbReference>
<feature type="domain" description="Rhodanese" evidence="3">
    <location>
        <begin position="185"/>
        <end position="297"/>
    </location>
</feature>
<dbReference type="RefSeq" id="WP_249736679.1">
    <property type="nucleotide sequence ID" value="NZ_JAKNCJ010000001.1"/>
</dbReference>
<dbReference type="Gene3D" id="3.40.250.10">
    <property type="entry name" value="Rhodanese-like domain"/>
    <property type="match status" value="2"/>
</dbReference>
<evidence type="ECO:0000313" key="4">
    <source>
        <dbReference type="EMBL" id="MCL6422584.1"/>
    </source>
</evidence>
<sequence length="302" mass="31403">MTPTDPAPAEVPPILDAQQFRELARRPDARVIDVRWALDGSKGRHTYLAGHIPGAVYADLGSDLAAPASREAGRHPLPSPEDFAAAMSRLGIANGTVVLAYDDTDGSQAARLVWMLRAVGTPAGLLDGGLGAWLEDGGEDGSPGSAGRSVRVTQDDVAPPRARFAPTPWGPEAIATIDETEAAGRSAGAVVIDARAGERYRGEMEPMDARAGHVPGAVNAPFTGNLGQDGRFLPPAALRERFAAVGVHEGADVIVYCGSGVTAAHDLLALERAGVHGARLFPGSWSQWSADESREVATGPEA</sequence>
<keyword evidence="1" id="KW-0808">Transferase</keyword>
<dbReference type="Proteomes" id="UP001203761">
    <property type="component" value="Unassembled WGS sequence"/>
</dbReference>
<dbReference type="CDD" id="cd01449">
    <property type="entry name" value="TST_Repeat_2"/>
    <property type="match status" value="1"/>
</dbReference>
<keyword evidence="5" id="KW-1185">Reference proteome</keyword>
<evidence type="ECO:0000313" key="5">
    <source>
        <dbReference type="Proteomes" id="UP001203761"/>
    </source>
</evidence>
<reference evidence="4" key="1">
    <citation type="submission" date="2022-02" db="EMBL/GenBank/DDBJ databases">
        <authorList>
            <person name="Lee M."/>
            <person name="Kim S.-J."/>
            <person name="Jung M.-Y."/>
        </authorList>
    </citation>
    <scope>NUCLEOTIDE SEQUENCE</scope>
    <source>
        <strain evidence="4">JHP9</strain>
    </source>
</reference>
<dbReference type="CDD" id="cd01448">
    <property type="entry name" value="TST_Repeat_1"/>
    <property type="match status" value="1"/>
</dbReference>
<dbReference type="InterPro" id="IPR036873">
    <property type="entry name" value="Rhodanese-like_dom_sf"/>
</dbReference>
<accession>A0ABT0QZW4</accession>
<evidence type="ECO:0000259" key="3">
    <source>
        <dbReference type="PROSITE" id="PS50206"/>
    </source>
</evidence>
<name>A0ABT0QZW4_9MICO</name>
<feature type="domain" description="Rhodanese" evidence="3">
    <location>
        <begin position="25"/>
        <end position="142"/>
    </location>
</feature>
<evidence type="ECO:0000256" key="1">
    <source>
        <dbReference type="ARBA" id="ARBA00022679"/>
    </source>
</evidence>
<protein>
    <submittedName>
        <fullName evidence="4">Sulfurtransferase</fullName>
    </submittedName>
</protein>
<proteinExistence type="predicted"/>
<dbReference type="EMBL" id="JAKNCJ010000001">
    <property type="protein sequence ID" value="MCL6422584.1"/>
    <property type="molecule type" value="Genomic_DNA"/>
</dbReference>
<organism evidence="4 5">
    <name type="scientific">Brachybacterium equifaecis</name>
    <dbReference type="NCBI Taxonomy" id="2910770"/>
    <lineage>
        <taxon>Bacteria</taxon>
        <taxon>Bacillati</taxon>
        <taxon>Actinomycetota</taxon>
        <taxon>Actinomycetes</taxon>
        <taxon>Micrococcales</taxon>
        <taxon>Dermabacteraceae</taxon>
        <taxon>Brachybacterium</taxon>
    </lineage>
</organism>
<evidence type="ECO:0000256" key="2">
    <source>
        <dbReference type="ARBA" id="ARBA00022737"/>
    </source>
</evidence>
<dbReference type="SMART" id="SM00450">
    <property type="entry name" value="RHOD"/>
    <property type="match status" value="2"/>
</dbReference>
<keyword evidence="2" id="KW-0677">Repeat</keyword>
<dbReference type="Pfam" id="PF00581">
    <property type="entry name" value="Rhodanese"/>
    <property type="match status" value="2"/>
</dbReference>
<gene>
    <name evidence="4" type="ORF">Bequi_04150</name>
</gene>
<comment type="caution">
    <text evidence="4">The sequence shown here is derived from an EMBL/GenBank/DDBJ whole genome shotgun (WGS) entry which is preliminary data.</text>
</comment>
<dbReference type="InterPro" id="IPR001763">
    <property type="entry name" value="Rhodanese-like_dom"/>
</dbReference>
<dbReference type="PANTHER" id="PTHR11364">
    <property type="entry name" value="THIOSULFATE SULFERTANSFERASE"/>
    <property type="match status" value="1"/>
</dbReference>
<dbReference type="PANTHER" id="PTHR11364:SF27">
    <property type="entry name" value="SULFURTRANSFERASE"/>
    <property type="match status" value="1"/>
</dbReference>